<organism evidence="1">
    <name type="scientific">Rhizophora mucronata</name>
    <name type="common">Asiatic mangrove</name>
    <dbReference type="NCBI Taxonomy" id="61149"/>
    <lineage>
        <taxon>Eukaryota</taxon>
        <taxon>Viridiplantae</taxon>
        <taxon>Streptophyta</taxon>
        <taxon>Embryophyta</taxon>
        <taxon>Tracheophyta</taxon>
        <taxon>Spermatophyta</taxon>
        <taxon>Magnoliopsida</taxon>
        <taxon>eudicotyledons</taxon>
        <taxon>Gunneridae</taxon>
        <taxon>Pentapetalae</taxon>
        <taxon>rosids</taxon>
        <taxon>fabids</taxon>
        <taxon>Malpighiales</taxon>
        <taxon>Rhizophoraceae</taxon>
        <taxon>Rhizophora</taxon>
    </lineage>
</organism>
<proteinExistence type="predicted"/>
<evidence type="ECO:0000313" key="1">
    <source>
        <dbReference type="EMBL" id="MBX28499.1"/>
    </source>
</evidence>
<accession>A0A2P2ME35</accession>
<name>A0A2P2ME35_RHIMU</name>
<sequence length="20" mass="2443">MKSWFFSVQTSSIVYSLWVF</sequence>
<dbReference type="EMBL" id="GGEC01048015">
    <property type="protein sequence ID" value="MBX28499.1"/>
    <property type="molecule type" value="Transcribed_RNA"/>
</dbReference>
<protein>
    <submittedName>
        <fullName evidence="1">Uncharacterized protein</fullName>
    </submittedName>
</protein>
<dbReference type="AlphaFoldDB" id="A0A2P2ME35"/>
<reference evidence="1" key="1">
    <citation type="submission" date="2018-02" db="EMBL/GenBank/DDBJ databases">
        <title>Rhizophora mucronata_Transcriptome.</title>
        <authorList>
            <person name="Meera S.P."/>
            <person name="Sreeshan A."/>
            <person name="Augustine A."/>
        </authorList>
    </citation>
    <scope>NUCLEOTIDE SEQUENCE</scope>
    <source>
        <tissue evidence="1">Leaf</tissue>
    </source>
</reference>